<organism evidence="2 3">
    <name type="scientific">Rhizophlyctis rosea</name>
    <dbReference type="NCBI Taxonomy" id="64517"/>
    <lineage>
        <taxon>Eukaryota</taxon>
        <taxon>Fungi</taxon>
        <taxon>Fungi incertae sedis</taxon>
        <taxon>Chytridiomycota</taxon>
        <taxon>Chytridiomycota incertae sedis</taxon>
        <taxon>Chytridiomycetes</taxon>
        <taxon>Rhizophlyctidales</taxon>
        <taxon>Rhizophlyctidaceae</taxon>
        <taxon>Rhizophlyctis</taxon>
    </lineage>
</organism>
<keyword evidence="3" id="KW-1185">Reference proteome</keyword>
<protein>
    <submittedName>
        <fullName evidence="2">Uncharacterized protein</fullName>
    </submittedName>
</protein>
<feature type="region of interest" description="Disordered" evidence="1">
    <location>
        <begin position="112"/>
        <end position="168"/>
    </location>
</feature>
<sequence>MDSATALAFTDLTKKKPTQPNPPSDGKRRRMTEPASPPQTPTPPPVISRASTYQLELVGDDPEERLHNLKSRLAAISSKHVVKRVSAPPDFSRTNSAASVIAEIATLEEQKRRGLVLPPKQPAGQFQSTSNVAPEPASTPQNAARPTLQSGVNTEVSSGRTGESEKGK</sequence>
<feature type="non-terminal residue" evidence="2">
    <location>
        <position position="168"/>
    </location>
</feature>
<gene>
    <name evidence="2" type="ORF">HK097_005930</name>
</gene>
<dbReference type="Proteomes" id="UP001212841">
    <property type="component" value="Unassembled WGS sequence"/>
</dbReference>
<name>A0AAD5S1P8_9FUNG</name>
<reference evidence="2" key="1">
    <citation type="submission" date="2020-05" db="EMBL/GenBank/DDBJ databases">
        <title>Phylogenomic resolution of chytrid fungi.</title>
        <authorList>
            <person name="Stajich J.E."/>
            <person name="Amses K."/>
            <person name="Simmons R."/>
            <person name="Seto K."/>
            <person name="Myers J."/>
            <person name="Bonds A."/>
            <person name="Quandt C.A."/>
            <person name="Barry K."/>
            <person name="Liu P."/>
            <person name="Grigoriev I."/>
            <person name="Longcore J.E."/>
            <person name="James T.Y."/>
        </authorList>
    </citation>
    <scope>NUCLEOTIDE SEQUENCE</scope>
    <source>
        <strain evidence="2">JEL0318</strain>
    </source>
</reference>
<feature type="compositionally biased region" description="Polar residues" evidence="1">
    <location>
        <begin position="124"/>
        <end position="161"/>
    </location>
</feature>
<comment type="caution">
    <text evidence="2">The sequence shown here is derived from an EMBL/GenBank/DDBJ whole genome shotgun (WGS) entry which is preliminary data.</text>
</comment>
<feature type="region of interest" description="Disordered" evidence="1">
    <location>
        <begin position="1"/>
        <end position="48"/>
    </location>
</feature>
<dbReference type="AlphaFoldDB" id="A0AAD5S1P8"/>
<proteinExistence type="predicted"/>
<evidence type="ECO:0000313" key="2">
    <source>
        <dbReference type="EMBL" id="KAJ3028567.1"/>
    </source>
</evidence>
<accession>A0AAD5S1P8</accession>
<feature type="compositionally biased region" description="Pro residues" evidence="1">
    <location>
        <begin position="35"/>
        <end position="46"/>
    </location>
</feature>
<evidence type="ECO:0000313" key="3">
    <source>
        <dbReference type="Proteomes" id="UP001212841"/>
    </source>
</evidence>
<dbReference type="EMBL" id="JADGJD010002786">
    <property type="protein sequence ID" value="KAJ3028567.1"/>
    <property type="molecule type" value="Genomic_DNA"/>
</dbReference>
<evidence type="ECO:0000256" key="1">
    <source>
        <dbReference type="SAM" id="MobiDB-lite"/>
    </source>
</evidence>